<dbReference type="HOGENOM" id="CLU_415991_0_0_2"/>
<dbReference type="AlphaFoldDB" id="D7DU60"/>
<dbReference type="GO" id="GO:0003677">
    <property type="term" value="F:DNA binding"/>
    <property type="evidence" value="ECO:0007669"/>
    <property type="project" value="UniProtKB-KW"/>
</dbReference>
<keyword evidence="3" id="KW-0067">ATP-binding</keyword>
<sequence>MNIEKLKNSILQKMSQEELDSKISQKIDDASGLIDEKGALMLVAQELKIDIPYEEDEDFDYKISDILEGQRDVEITGRIIEISNIKEFNKKDGSTGKLASLRIADNSGAIRLTLWNDKADLIIGLKKGDVIKIENAFARNWNNKMELNSGSELSIEKLDEFDESNYPKIKENYNISELVENLPASIEATVKLAYPLKEFNKKDGSTGFLKSLILEDETGTIRATLWNDLAKMDVNAFDKVLINGFVKQGYSGLEISINTIETTEKADSSETKEVDNVISIEDLIHYDKELVSVKGKVLNKSIVREVEFPDRVAKVQEIKVSDGTGNVRAVFWGNNIVKLDGIDEGDEISLINCKTKKYMNRMTDSEVVDLTFTFASSLNLIEKSKTEIKLNSVSDLVEKFENKELDADDVSFGAKVYSSYPAKEFSRYDGSKGLVKSIELSDGDKTVRMTLWDDNTNLEITEGDTLKVLHAKIKENNGYYDINTNKYTNIEINPKDLNLVSVRKHIVDINEESKVELQATVVDYRKQDLILNLCPTCRKRLSVVDSNSGVGVCETCGEVEPNEVLTATIVLDDGTGTINARVYDANISKLTGLSIDELKEKNIEALNLAIGNEYVFYGNVVMRNDDYEMNIRGIQEFDITKEF</sequence>
<keyword evidence="1" id="KW-0238">DNA-binding</keyword>
<evidence type="ECO:0000259" key="2">
    <source>
        <dbReference type="Pfam" id="PF01336"/>
    </source>
</evidence>
<accession>D7DU60</accession>
<dbReference type="EMBL" id="CP002057">
    <property type="protein sequence ID" value="ADI36670.1"/>
    <property type="molecule type" value="Genomic_DNA"/>
</dbReference>
<dbReference type="FunCoup" id="D7DU60">
    <property type="interactions" value="15"/>
</dbReference>
<dbReference type="GO" id="GO:0000724">
    <property type="term" value="P:double-strand break repair via homologous recombination"/>
    <property type="evidence" value="ECO:0007669"/>
    <property type="project" value="TreeGrafter"/>
</dbReference>
<dbReference type="CDD" id="cd04491">
    <property type="entry name" value="SoSSB_OBF"/>
    <property type="match status" value="4"/>
</dbReference>
<evidence type="ECO:0000313" key="3">
    <source>
        <dbReference type="EMBL" id="ADI36670.1"/>
    </source>
</evidence>
<evidence type="ECO:0000313" key="4">
    <source>
        <dbReference type="Proteomes" id="UP000007722"/>
    </source>
</evidence>
<protein>
    <submittedName>
        <fullName evidence="3">Nucleic acid binding OB-fold tRNA/helicase-type</fullName>
    </submittedName>
</protein>
<dbReference type="Gene3D" id="2.40.50.140">
    <property type="entry name" value="Nucleic acid-binding proteins"/>
    <property type="match status" value="5"/>
</dbReference>
<dbReference type="KEGG" id="mvo:Mvol_1013"/>
<dbReference type="SUPFAM" id="SSF50249">
    <property type="entry name" value="Nucleic acid-binding proteins"/>
    <property type="match status" value="5"/>
</dbReference>
<reference evidence="3 4" key="1">
    <citation type="submission" date="2010-05" db="EMBL/GenBank/DDBJ databases">
        <title>Complete sequence of Methanococcus voltae A3.</title>
        <authorList>
            <consortium name="US DOE Joint Genome Institute"/>
            <person name="Lucas S."/>
            <person name="Copeland A."/>
            <person name="Lapidus A."/>
            <person name="Cheng J.-F."/>
            <person name="Bruce D."/>
            <person name="Goodwin L."/>
            <person name="Pitluck S."/>
            <person name="Lowry S."/>
            <person name="Clum A."/>
            <person name="Land M."/>
            <person name="Hauser L."/>
            <person name="Kyrpides N."/>
            <person name="Mikhailova N."/>
            <person name="Whitman W.B."/>
            <person name="Woyke T."/>
        </authorList>
    </citation>
    <scope>NUCLEOTIDE SEQUENCE [LARGE SCALE GENOMIC DNA]</scope>
    <source>
        <strain evidence="4">ATCC BAA-1334 / A3</strain>
    </source>
</reference>
<dbReference type="PANTHER" id="PTHR13356:SF0">
    <property type="entry name" value="SOSS COMPLEX SUBUNIT B HOMOLOG"/>
    <property type="match status" value="1"/>
</dbReference>
<evidence type="ECO:0000256" key="1">
    <source>
        <dbReference type="ARBA" id="ARBA00023125"/>
    </source>
</evidence>
<dbReference type="eggNOG" id="arCOG01510">
    <property type="taxonomic scope" value="Archaea"/>
</dbReference>
<dbReference type="InterPro" id="IPR051231">
    <property type="entry name" value="SOSS-B"/>
</dbReference>
<dbReference type="InterPro" id="IPR004365">
    <property type="entry name" value="NA-bd_OB_tRNA"/>
</dbReference>
<dbReference type="Pfam" id="PF01336">
    <property type="entry name" value="tRNA_anti-codon"/>
    <property type="match status" value="1"/>
</dbReference>
<dbReference type="InParanoid" id="D7DU60"/>
<dbReference type="GO" id="GO:0004386">
    <property type="term" value="F:helicase activity"/>
    <property type="evidence" value="ECO:0007669"/>
    <property type="project" value="UniProtKB-KW"/>
</dbReference>
<keyword evidence="3" id="KW-0347">Helicase</keyword>
<dbReference type="InterPro" id="IPR012340">
    <property type="entry name" value="NA-bd_OB-fold"/>
</dbReference>
<keyword evidence="3" id="KW-0378">Hydrolase</keyword>
<keyword evidence="3" id="KW-0547">Nucleotide-binding</keyword>
<dbReference type="NCBIfam" id="NF009032">
    <property type="entry name" value="PRK12366.1-3"/>
    <property type="match status" value="1"/>
</dbReference>
<dbReference type="STRING" id="456320.Mvol_1013"/>
<organism evidence="3 4">
    <name type="scientific">Methanococcus voltae (strain ATCC BAA-1334 / A3)</name>
    <dbReference type="NCBI Taxonomy" id="456320"/>
    <lineage>
        <taxon>Archaea</taxon>
        <taxon>Methanobacteriati</taxon>
        <taxon>Methanobacteriota</taxon>
        <taxon>Methanomada group</taxon>
        <taxon>Methanococci</taxon>
        <taxon>Methanococcales</taxon>
        <taxon>Methanococcaceae</taxon>
        <taxon>Methanococcus</taxon>
    </lineage>
</organism>
<dbReference type="Proteomes" id="UP000007722">
    <property type="component" value="Chromosome"/>
</dbReference>
<keyword evidence="4" id="KW-1185">Reference proteome</keyword>
<proteinExistence type="predicted"/>
<dbReference type="OrthoDB" id="6262at2157"/>
<name>D7DU60_METV3</name>
<gene>
    <name evidence="3" type="ordered locus">Mvol_1013</name>
</gene>
<feature type="domain" description="OB" evidence="2">
    <location>
        <begin position="73"/>
        <end position="147"/>
    </location>
</feature>
<dbReference type="GO" id="GO:0010212">
    <property type="term" value="P:response to ionizing radiation"/>
    <property type="evidence" value="ECO:0007669"/>
    <property type="project" value="TreeGrafter"/>
</dbReference>
<dbReference type="PANTHER" id="PTHR13356">
    <property type="entry name" value="OB FOLD NUCLEIC ACID BINDING PROTEIN-RELATED"/>
    <property type="match status" value="1"/>
</dbReference>